<keyword evidence="1" id="KW-0812">Transmembrane</keyword>
<evidence type="ECO:0000313" key="3">
    <source>
        <dbReference type="Proteomes" id="UP001220658"/>
    </source>
</evidence>
<comment type="caution">
    <text evidence="2">The sequence shown here is derived from an EMBL/GenBank/DDBJ whole genome shotgun (WGS) entry which is preliminary data.</text>
</comment>
<feature type="transmembrane region" description="Helical" evidence="1">
    <location>
        <begin position="6"/>
        <end position="27"/>
    </location>
</feature>
<keyword evidence="1" id="KW-0472">Membrane</keyword>
<feature type="transmembrane region" description="Helical" evidence="1">
    <location>
        <begin position="72"/>
        <end position="90"/>
    </location>
</feature>
<feature type="transmembrane region" description="Helical" evidence="1">
    <location>
        <begin position="39"/>
        <end position="60"/>
    </location>
</feature>
<name>A0AAW6FR04_9FIRM</name>
<gene>
    <name evidence="2" type="ORF">POG00_01330</name>
</gene>
<accession>A0AAW6FR04</accession>
<dbReference type="Proteomes" id="UP001220658">
    <property type="component" value="Unassembled WGS sequence"/>
</dbReference>
<feature type="transmembrane region" description="Helical" evidence="1">
    <location>
        <begin position="189"/>
        <end position="206"/>
    </location>
</feature>
<dbReference type="EMBL" id="JAQNCK010000002">
    <property type="protein sequence ID" value="MDC0827347.1"/>
    <property type="molecule type" value="Genomic_DNA"/>
</dbReference>
<dbReference type="RefSeq" id="WP_195190693.1">
    <property type="nucleotide sequence ID" value="NZ_JADMUL010000002.1"/>
</dbReference>
<evidence type="ECO:0000313" key="2">
    <source>
        <dbReference type="EMBL" id="MDC0827347.1"/>
    </source>
</evidence>
<protein>
    <submittedName>
        <fullName evidence="2">Uncharacterized protein</fullName>
    </submittedName>
</protein>
<proteinExistence type="predicted"/>
<reference evidence="2" key="1">
    <citation type="submission" date="2023-01" db="EMBL/GenBank/DDBJ databases">
        <title>Human gut microbiome strain richness.</title>
        <authorList>
            <person name="Chen-Liaw A."/>
        </authorList>
    </citation>
    <scope>NUCLEOTIDE SEQUENCE</scope>
    <source>
        <strain evidence="2">D55st1_G4_D55t1_190419</strain>
    </source>
</reference>
<feature type="transmembrane region" description="Helical" evidence="1">
    <location>
        <begin position="355"/>
        <end position="375"/>
    </location>
</feature>
<dbReference type="AlphaFoldDB" id="A0AAW6FR04"/>
<feature type="transmembrane region" description="Helical" evidence="1">
    <location>
        <begin position="139"/>
        <end position="159"/>
    </location>
</feature>
<sequence length="381" mass="43983">MEVFFVFLLSLGVLNPIYSNILFSFLYITIIQYIKTKKILLNSALSINFWALFLFGITYFLFGGLKLQHLEFFLITPLLVYSFGWTLIELRGGKDVDFIKRIIFAMLIGFGVHAFLNYISNIGVTRWLLTDFFTGSIQAATGSGVLNTMIFSLLAYLLFIEKDKKIKILGLVLEIVACIYSFQLGGRTQLIILGLVFVIIFFFYLFEKKGFVPTFKTIMRLAILVILVYIVYQLDIFSIKTSIESSNLLLRLEQGGLEASDQYRINSVLNGLLSLINHPFGGQETVFYFHNMWLDVGRVSGVFPFLFLLLYSVLATYHVLMIFLNKNYNITIRYLFLSLYLGIQINFFTEPIMEGAISFFLAFCFLSGLVDYMYYRTRRFL</sequence>
<feature type="transmembrane region" description="Helical" evidence="1">
    <location>
        <begin position="302"/>
        <end position="324"/>
    </location>
</feature>
<feature type="transmembrane region" description="Helical" evidence="1">
    <location>
        <begin position="166"/>
        <end position="183"/>
    </location>
</feature>
<keyword evidence="1" id="KW-1133">Transmembrane helix</keyword>
<evidence type="ECO:0000256" key="1">
    <source>
        <dbReference type="SAM" id="Phobius"/>
    </source>
</evidence>
<feature type="transmembrane region" description="Helical" evidence="1">
    <location>
        <begin position="218"/>
        <end position="239"/>
    </location>
</feature>
<feature type="transmembrane region" description="Helical" evidence="1">
    <location>
        <begin position="102"/>
        <end position="119"/>
    </location>
</feature>
<organism evidence="2 3">
    <name type="scientific">Faecalitalea cylindroides</name>
    <dbReference type="NCBI Taxonomy" id="39483"/>
    <lineage>
        <taxon>Bacteria</taxon>
        <taxon>Bacillati</taxon>
        <taxon>Bacillota</taxon>
        <taxon>Erysipelotrichia</taxon>
        <taxon>Erysipelotrichales</taxon>
        <taxon>Erysipelotrichaceae</taxon>
        <taxon>Faecalitalea</taxon>
    </lineage>
</organism>
<feature type="transmembrane region" description="Helical" evidence="1">
    <location>
        <begin position="331"/>
        <end position="349"/>
    </location>
</feature>